<dbReference type="NCBIfam" id="TIGR04335">
    <property type="entry name" value="AmmeMemoSam_A"/>
    <property type="match status" value="1"/>
</dbReference>
<sequence>MKNILGYYLMPHPPIIIPDIGKGEEQKIQKTIDACKTVGEEIANFKPETIVVITPHATRFPDAIAISHEDRISGDLSQFGCSHIKMDVPIDREFNESLNHACKLEEIPTTLVDTELLGRYNHDLSLDHGTMVPLYFVNKHYNDYKLVHITYSALGDINLYKFGMQIQNIAKDLGRNIVVIASGDLSHALKEDGPYSYSEYGAKFDNEILWHLENGNVTSLFNMDETMVKEAAQCGLNSVNILVGSLEGKEFKGDILSYEGPFGVGYAVIKFQREEIETSGLYMLTRSKMEKNEGNLDEGNPYTNLARESLKYYFKHGEMMEDISNLHSELLNQKHGVFVSLKKLDSLRGCIGTILPATNSVGKEIIRNTVAAAFKDPRFPPLDDYELDNVDISVDVIMDAVPASRDELDPKRYGVIVSKGDRVGLLLPDLEGVDTVDKQLSIACNKAVISPNDDYTIEKFEVIRYKESK</sequence>
<organism evidence="2 3">
    <name type="scientific">Clostridium cylindrosporum DSM 605</name>
    <dbReference type="NCBI Taxonomy" id="1121307"/>
    <lineage>
        <taxon>Bacteria</taxon>
        <taxon>Bacillati</taxon>
        <taxon>Bacillota</taxon>
        <taxon>Clostridia</taxon>
        <taxon>Eubacteriales</taxon>
        <taxon>Clostridiaceae</taxon>
        <taxon>Clostridium</taxon>
    </lineage>
</organism>
<dbReference type="PANTHER" id="PTHR13016:SF0">
    <property type="entry name" value="AMME SYNDROME CANDIDATE GENE 1 PROTEIN"/>
    <property type="match status" value="1"/>
</dbReference>
<dbReference type="EMBL" id="LFVU01000007">
    <property type="protein sequence ID" value="KMT22565.1"/>
    <property type="molecule type" value="Genomic_DNA"/>
</dbReference>
<dbReference type="Proteomes" id="UP000036756">
    <property type="component" value="Unassembled WGS sequence"/>
</dbReference>
<feature type="domain" description="AMMECR1" evidence="1">
    <location>
        <begin position="297"/>
        <end position="469"/>
    </location>
</feature>
<reference evidence="2 3" key="1">
    <citation type="submission" date="2015-06" db="EMBL/GenBank/DDBJ databases">
        <title>Draft genome sequence of the purine-degrading Clostridium cylindrosporum HC-1 (DSM 605).</title>
        <authorList>
            <person name="Poehlein A."/>
            <person name="Schiel-Bengelsdorf B."/>
            <person name="Bengelsdorf F."/>
            <person name="Daniel R."/>
            <person name="Duerre P."/>
        </authorList>
    </citation>
    <scope>NUCLEOTIDE SEQUENCE [LARGE SCALE GENOMIC DNA]</scope>
    <source>
        <strain evidence="2 3">DSM 605</strain>
    </source>
</reference>
<gene>
    <name evidence="2" type="ORF">CLCY_10c01120</name>
</gene>
<dbReference type="GO" id="GO:0008198">
    <property type="term" value="F:ferrous iron binding"/>
    <property type="evidence" value="ECO:0007669"/>
    <property type="project" value="InterPro"/>
</dbReference>
<dbReference type="Pfam" id="PF01871">
    <property type="entry name" value="AMMECR1"/>
    <property type="match status" value="1"/>
</dbReference>
<dbReference type="InterPro" id="IPR004183">
    <property type="entry name" value="Xdiol_dOase_suB"/>
</dbReference>
<comment type="caution">
    <text evidence="2">The sequence shown here is derived from an EMBL/GenBank/DDBJ whole genome shotgun (WGS) entry which is preliminary data.</text>
</comment>
<dbReference type="Gene3D" id="3.40.830.10">
    <property type="entry name" value="LigB-like"/>
    <property type="match status" value="1"/>
</dbReference>
<dbReference type="RefSeq" id="WP_048569975.1">
    <property type="nucleotide sequence ID" value="NZ_LFVU01000007.1"/>
</dbReference>
<dbReference type="InterPro" id="IPR023473">
    <property type="entry name" value="AMMECR1"/>
</dbReference>
<dbReference type="InterPro" id="IPR036071">
    <property type="entry name" value="AMMECR1_dom_sf"/>
</dbReference>
<dbReference type="PROSITE" id="PS51112">
    <property type="entry name" value="AMMECR1"/>
    <property type="match status" value="1"/>
</dbReference>
<name>A0A0J8D960_CLOCY</name>
<dbReference type="OrthoDB" id="159752at2"/>
<dbReference type="PANTHER" id="PTHR13016">
    <property type="entry name" value="AMMECR1 HOMOLOG"/>
    <property type="match status" value="1"/>
</dbReference>
<dbReference type="CDD" id="cd07951">
    <property type="entry name" value="ED_3B_N_AMMECR1"/>
    <property type="match status" value="1"/>
</dbReference>
<dbReference type="SUPFAM" id="SSF143447">
    <property type="entry name" value="AMMECR1-like"/>
    <property type="match status" value="1"/>
</dbReference>
<dbReference type="AlphaFoldDB" id="A0A0J8D960"/>
<dbReference type="Gene3D" id="3.30.1490.150">
    <property type="entry name" value="Hypothetical protein ph0010, domain 2"/>
    <property type="match status" value="1"/>
</dbReference>
<dbReference type="STRING" id="1121307.CLCY_10c01120"/>
<accession>A0A0J8D960</accession>
<evidence type="ECO:0000313" key="3">
    <source>
        <dbReference type="Proteomes" id="UP000036756"/>
    </source>
</evidence>
<protein>
    <recommendedName>
        <fullName evidence="1">AMMECR1 domain-containing protein</fullName>
    </recommendedName>
</protein>
<evidence type="ECO:0000313" key="2">
    <source>
        <dbReference type="EMBL" id="KMT22565.1"/>
    </source>
</evidence>
<keyword evidence="3" id="KW-1185">Reference proteome</keyword>
<dbReference type="PATRIC" id="fig|1121307.3.peg.114"/>
<dbReference type="NCBIfam" id="TIGR04336">
    <property type="entry name" value="AmmeMemoSam_B"/>
    <property type="match status" value="1"/>
</dbReference>
<dbReference type="Pfam" id="PF02900">
    <property type="entry name" value="LigB"/>
    <property type="match status" value="1"/>
</dbReference>
<dbReference type="SUPFAM" id="SSF53213">
    <property type="entry name" value="LigB-like"/>
    <property type="match status" value="1"/>
</dbReference>
<proteinExistence type="predicted"/>
<dbReference type="InterPro" id="IPR002733">
    <property type="entry name" value="AMMECR1_domain"/>
</dbReference>
<evidence type="ECO:0000259" key="1">
    <source>
        <dbReference type="PROSITE" id="PS51112"/>
    </source>
</evidence>
<dbReference type="Gene3D" id="3.30.700.20">
    <property type="entry name" value="Hypothetical protein ph0010, domain 1"/>
    <property type="match status" value="1"/>
</dbReference>
<dbReference type="GO" id="GO:0016702">
    <property type="term" value="F:oxidoreductase activity, acting on single donors with incorporation of molecular oxygen, incorporation of two atoms of oxygen"/>
    <property type="evidence" value="ECO:0007669"/>
    <property type="project" value="UniProtKB-ARBA"/>
</dbReference>
<dbReference type="InterPro" id="IPR027623">
    <property type="entry name" value="AmmeMemoSam_A"/>
</dbReference>
<dbReference type="InterPro" id="IPR027485">
    <property type="entry name" value="AMMECR1_N"/>
</dbReference>